<keyword evidence="3" id="KW-1185">Reference proteome</keyword>
<protein>
    <submittedName>
        <fullName evidence="2">Uncharacterized protein</fullName>
    </submittedName>
</protein>
<dbReference type="Proteomes" id="UP000276133">
    <property type="component" value="Unassembled WGS sequence"/>
</dbReference>
<dbReference type="PANTHER" id="PTHR13958">
    <property type="entry name" value="CENTROSOME-ASSOCIATED PROTEIN 350"/>
    <property type="match status" value="1"/>
</dbReference>
<organism evidence="2 3">
    <name type="scientific">Brachionus plicatilis</name>
    <name type="common">Marine rotifer</name>
    <name type="synonym">Brachionus muelleri</name>
    <dbReference type="NCBI Taxonomy" id="10195"/>
    <lineage>
        <taxon>Eukaryota</taxon>
        <taxon>Metazoa</taxon>
        <taxon>Spiralia</taxon>
        <taxon>Gnathifera</taxon>
        <taxon>Rotifera</taxon>
        <taxon>Eurotatoria</taxon>
        <taxon>Monogononta</taxon>
        <taxon>Pseudotrocha</taxon>
        <taxon>Ploima</taxon>
        <taxon>Brachionidae</taxon>
        <taxon>Brachionus</taxon>
    </lineage>
</organism>
<gene>
    <name evidence="2" type="ORF">BpHYR1_054627</name>
</gene>
<feature type="region of interest" description="Disordered" evidence="1">
    <location>
        <begin position="104"/>
        <end position="178"/>
    </location>
</feature>
<proteinExistence type="predicted"/>
<dbReference type="GO" id="GO:0008017">
    <property type="term" value="F:microtubule binding"/>
    <property type="evidence" value="ECO:0007669"/>
    <property type="project" value="InterPro"/>
</dbReference>
<accession>A0A3M7P366</accession>
<name>A0A3M7P366_BRAPC</name>
<feature type="compositionally biased region" description="Polar residues" evidence="1">
    <location>
        <begin position="242"/>
        <end position="255"/>
    </location>
</feature>
<feature type="region of interest" description="Disordered" evidence="1">
    <location>
        <begin position="235"/>
        <end position="259"/>
    </location>
</feature>
<feature type="region of interest" description="Disordered" evidence="1">
    <location>
        <begin position="26"/>
        <end position="49"/>
    </location>
</feature>
<dbReference type="GO" id="GO:0005813">
    <property type="term" value="C:centrosome"/>
    <property type="evidence" value="ECO:0007669"/>
    <property type="project" value="InterPro"/>
</dbReference>
<reference evidence="2 3" key="1">
    <citation type="journal article" date="2018" name="Sci. Rep.">
        <title>Genomic signatures of local adaptation to the degree of environmental predictability in rotifers.</title>
        <authorList>
            <person name="Franch-Gras L."/>
            <person name="Hahn C."/>
            <person name="Garcia-Roger E.M."/>
            <person name="Carmona M.J."/>
            <person name="Serra M."/>
            <person name="Gomez A."/>
        </authorList>
    </citation>
    <scope>NUCLEOTIDE SEQUENCE [LARGE SCALE GENOMIC DNA]</scope>
    <source>
        <strain evidence="2">HYR1</strain>
    </source>
</reference>
<evidence type="ECO:0000313" key="3">
    <source>
        <dbReference type="Proteomes" id="UP000276133"/>
    </source>
</evidence>
<dbReference type="InterPro" id="IPR028750">
    <property type="entry name" value="CEP350/CC187"/>
</dbReference>
<dbReference type="GO" id="GO:0034453">
    <property type="term" value="P:microtubule anchoring"/>
    <property type="evidence" value="ECO:0007669"/>
    <property type="project" value="InterPro"/>
</dbReference>
<feature type="compositionally biased region" description="Low complexity" evidence="1">
    <location>
        <begin position="121"/>
        <end position="144"/>
    </location>
</feature>
<evidence type="ECO:0000313" key="2">
    <source>
        <dbReference type="EMBL" id="RMZ93280.1"/>
    </source>
</evidence>
<sequence length="329" mass="37642">MILTIQPLLPHQAFHLTQQLHLVTEQPSQLPQPQKPKTRIVQESESIDPKRYSPASLERLLHAGINYLDTLNTSALQLEELDKIKCIGFAQQDTVALAQYLKDKQPVKQDPGPKGDKFPKSRSSSLTSNSSSSSSASTTVSTSSYNETEADSKNTKSNGKKNSENQRPKHKSAFVEPKDLEQDISIINTVSELNDTKTDTRIKTEIDEEEIEMEKSFRQVLPSEMHIKKTRQEYKDLKDQSQYDLSQSSISQYESHPSMRLSFDEDSFKKFTGEIVKKYMHEEELRSKHQADLLKLREKALVEKTKSELAWLEQMKKKAQDKGEDEKMP</sequence>
<feature type="compositionally biased region" description="Basic and acidic residues" evidence="1">
    <location>
        <begin position="104"/>
        <end position="119"/>
    </location>
</feature>
<dbReference type="AlphaFoldDB" id="A0A3M7P366"/>
<dbReference type="PANTHER" id="PTHR13958:SF3">
    <property type="entry name" value="CAP-GLY DOMAIN-CONTAINING PROTEIN-RELATED"/>
    <property type="match status" value="1"/>
</dbReference>
<dbReference type="OrthoDB" id="306254at2759"/>
<comment type="caution">
    <text evidence="2">The sequence shown here is derived from an EMBL/GenBank/DDBJ whole genome shotgun (WGS) entry which is preliminary data.</text>
</comment>
<dbReference type="EMBL" id="REGN01013928">
    <property type="protein sequence ID" value="RMZ93280.1"/>
    <property type="molecule type" value="Genomic_DNA"/>
</dbReference>
<feature type="non-terminal residue" evidence="2">
    <location>
        <position position="329"/>
    </location>
</feature>
<dbReference type="STRING" id="10195.A0A3M7P366"/>
<evidence type="ECO:0000256" key="1">
    <source>
        <dbReference type="SAM" id="MobiDB-lite"/>
    </source>
</evidence>